<keyword evidence="1 3" id="KW-0689">Ribosomal protein</keyword>
<dbReference type="PANTHER" id="PTHR12919:SF20">
    <property type="entry name" value="SMALL RIBOSOMAL SUBUNIT PROTEIN BS16M"/>
    <property type="match status" value="1"/>
</dbReference>
<dbReference type="PATRIC" id="fig|1009856.3.peg.386"/>
<dbReference type="GO" id="GO:0015935">
    <property type="term" value="C:small ribosomal subunit"/>
    <property type="evidence" value="ECO:0007669"/>
    <property type="project" value="TreeGrafter"/>
</dbReference>
<dbReference type="Gene3D" id="3.30.1320.10">
    <property type="match status" value="1"/>
</dbReference>
<evidence type="ECO:0000256" key="1">
    <source>
        <dbReference type="ARBA" id="ARBA00022980"/>
    </source>
</evidence>
<dbReference type="InterPro" id="IPR023803">
    <property type="entry name" value="Ribosomal_bS16_dom_sf"/>
</dbReference>
<evidence type="ECO:0000313" key="4">
    <source>
        <dbReference type="EMBL" id="AHG59995.1"/>
    </source>
</evidence>
<dbReference type="Pfam" id="PF00886">
    <property type="entry name" value="Ribosomal_S16"/>
    <property type="match status" value="1"/>
</dbReference>
<dbReference type="HOGENOM" id="CLU_100590_5_1_6"/>
<organism evidence="4 5">
    <name type="scientific">Buchnera aphidicola str. USDA</name>
    <name type="common">Myzus persicae</name>
    <dbReference type="NCBI Taxonomy" id="1009856"/>
    <lineage>
        <taxon>Bacteria</taxon>
        <taxon>Pseudomonadati</taxon>
        <taxon>Pseudomonadota</taxon>
        <taxon>Gammaproteobacteria</taxon>
        <taxon>Enterobacterales</taxon>
        <taxon>Erwiniaceae</taxon>
        <taxon>Buchnera</taxon>
    </lineage>
</organism>
<dbReference type="KEGG" id="bapu:BUMPUSDA_CDS00203"/>
<dbReference type="GO" id="GO:0003735">
    <property type="term" value="F:structural constituent of ribosome"/>
    <property type="evidence" value="ECO:0007669"/>
    <property type="project" value="InterPro"/>
</dbReference>
<dbReference type="EMBL" id="CP002697">
    <property type="protein sequence ID" value="AHG59995.1"/>
    <property type="molecule type" value="Genomic_DNA"/>
</dbReference>
<reference evidence="4 5" key="1">
    <citation type="journal article" date="2013" name="BMC Genomics">
        <title>Comparative analysis of genome sequences from four strains of the Buchnera aphidicola Mp endosymbion of the green peach aphid, Myzus persicae.</title>
        <authorList>
            <person name="Jiang Z."/>
            <person name="Jones D.H."/>
            <person name="Khuri S."/>
            <person name="Tsinoremas N.F."/>
            <person name="Wyss T."/>
            <person name="Jander G."/>
            <person name="Wilson A.C."/>
        </authorList>
    </citation>
    <scope>NUCLEOTIDE SEQUENCE [LARGE SCALE GENOMIC DNA]</scope>
    <source>
        <strain evidence="5">str. USDA (Myzus persicae)</strain>
    </source>
</reference>
<dbReference type="RefSeq" id="WP_025369024.1">
    <property type="nucleotide sequence ID" value="NZ_CP002697.1"/>
</dbReference>
<dbReference type="HAMAP" id="MF_00385">
    <property type="entry name" value="Ribosomal_bS16"/>
    <property type="match status" value="1"/>
</dbReference>
<dbReference type="GO" id="GO:0006412">
    <property type="term" value="P:translation"/>
    <property type="evidence" value="ECO:0007669"/>
    <property type="project" value="UniProtKB-UniRule"/>
</dbReference>
<name>W0P3P8_BUCMP</name>
<evidence type="ECO:0000256" key="3">
    <source>
        <dbReference type="HAMAP-Rule" id="MF_00385"/>
    </source>
</evidence>
<dbReference type="NCBIfam" id="TIGR00002">
    <property type="entry name" value="S16"/>
    <property type="match status" value="1"/>
</dbReference>
<gene>
    <name evidence="4" type="primary">rpsp</name>
    <name evidence="3" type="synonym">rpsP</name>
    <name evidence="4" type="ORF">BUMPUSDA_CDS00203</name>
</gene>
<sequence>MVKIRLARYGTKKRPFYKLVVADSRCPRDGRFIERVGHFNPISKGKTHDLKVNLDRIKYWKEKGAKISKRTQKIIKLSDKEVIL</sequence>
<proteinExistence type="inferred from homology"/>
<comment type="similarity">
    <text evidence="3">Belongs to the bacterial ribosomal protein bS16 family.</text>
</comment>
<dbReference type="Proteomes" id="UP000019087">
    <property type="component" value="Chromosome"/>
</dbReference>
<dbReference type="GO" id="GO:0005737">
    <property type="term" value="C:cytoplasm"/>
    <property type="evidence" value="ECO:0007669"/>
    <property type="project" value="UniProtKB-ARBA"/>
</dbReference>
<dbReference type="AlphaFoldDB" id="W0P3P8"/>
<dbReference type="PANTHER" id="PTHR12919">
    <property type="entry name" value="30S RIBOSOMAL PROTEIN S16"/>
    <property type="match status" value="1"/>
</dbReference>
<accession>W0P3P8</accession>
<dbReference type="SUPFAM" id="SSF54565">
    <property type="entry name" value="Ribosomal protein S16"/>
    <property type="match status" value="1"/>
</dbReference>
<protein>
    <recommendedName>
        <fullName evidence="3">Small ribosomal subunit protein bS16</fullName>
    </recommendedName>
</protein>
<evidence type="ECO:0000256" key="2">
    <source>
        <dbReference type="ARBA" id="ARBA00023274"/>
    </source>
</evidence>
<keyword evidence="2 3" id="KW-0687">Ribonucleoprotein</keyword>
<evidence type="ECO:0000313" key="5">
    <source>
        <dbReference type="Proteomes" id="UP000019087"/>
    </source>
</evidence>
<dbReference type="InterPro" id="IPR000307">
    <property type="entry name" value="Ribosomal_bS16"/>
</dbReference>